<evidence type="ECO:0000256" key="1">
    <source>
        <dbReference type="ARBA" id="ARBA00023125"/>
    </source>
</evidence>
<evidence type="ECO:0000313" key="5">
    <source>
        <dbReference type="Proteomes" id="UP000295511"/>
    </source>
</evidence>
<dbReference type="RefSeq" id="WP_133206122.1">
    <property type="nucleotide sequence ID" value="NZ_SMRU01000029.1"/>
</dbReference>
<dbReference type="InterPro" id="IPR011344">
    <property type="entry name" value="ssDNA-bd"/>
</dbReference>
<dbReference type="CDD" id="cd04496">
    <property type="entry name" value="SSB_OBF"/>
    <property type="match status" value="1"/>
</dbReference>
<feature type="region of interest" description="Disordered" evidence="3">
    <location>
        <begin position="128"/>
        <end position="149"/>
    </location>
</feature>
<evidence type="ECO:0000256" key="3">
    <source>
        <dbReference type="SAM" id="MobiDB-lite"/>
    </source>
</evidence>
<dbReference type="SUPFAM" id="SSF50249">
    <property type="entry name" value="Nucleic acid-binding proteins"/>
    <property type="match status" value="1"/>
</dbReference>
<name>A0A4V2ZS17_9MICC</name>
<dbReference type="PIRSF" id="PIRSF002070">
    <property type="entry name" value="SSB"/>
    <property type="match status" value="1"/>
</dbReference>
<organism evidence="4 5">
    <name type="scientific">Arthrobacter terricola</name>
    <dbReference type="NCBI Taxonomy" id="2547396"/>
    <lineage>
        <taxon>Bacteria</taxon>
        <taxon>Bacillati</taxon>
        <taxon>Actinomycetota</taxon>
        <taxon>Actinomycetes</taxon>
        <taxon>Micrococcales</taxon>
        <taxon>Micrococcaceae</taxon>
        <taxon>Arthrobacter</taxon>
    </lineage>
</organism>
<dbReference type="Pfam" id="PF00436">
    <property type="entry name" value="SSB"/>
    <property type="match status" value="1"/>
</dbReference>
<dbReference type="OrthoDB" id="4179327at2"/>
<dbReference type="InterPro" id="IPR012340">
    <property type="entry name" value="NA-bd_OB-fold"/>
</dbReference>
<keyword evidence="5" id="KW-1185">Reference proteome</keyword>
<dbReference type="GO" id="GO:0006260">
    <property type="term" value="P:DNA replication"/>
    <property type="evidence" value="ECO:0007669"/>
    <property type="project" value="InterPro"/>
</dbReference>
<dbReference type="PROSITE" id="PS50935">
    <property type="entry name" value="SSB"/>
    <property type="match status" value="1"/>
</dbReference>
<dbReference type="GO" id="GO:0003697">
    <property type="term" value="F:single-stranded DNA binding"/>
    <property type="evidence" value="ECO:0007669"/>
    <property type="project" value="InterPro"/>
</dbReference>
<protein>
    <recommendedName>
        <fullName evidence="2">Single-stranded DNA-binding protein</fullName>
    </recommendedName>
</protein>
<dbReference type="Proteomes" id="UP000295511">
    <property type="component" value="Unassembled WGS sequence"/>
</dbReference>
<dbReference type="AlphaFoldDB" id="A0A4V2ZS17"/>
<accession>A0A4V2ZS17</accession>
<sequence length="162" mass="17725">MSNPRNNGTLLGRLANDPKIFPNQDGSAKVMFTVYTDRNFKNGNGEVVSDALPVERFISKTTDFQATPYARIHKGDLVALQTALRANVYEKNGETVYDDIKIVVEELTFLESRLVTQNRLAKRVTTAEQSNQQARAVSPAQAPDVVPAGATASALKDELPFG</sequence>
<dbReference type="InterPro" id="IPR000424">
    <property type="entry name" value="Primosome_PriB/ssb"/>
</dbReference>
<proteinExistence type="predicted"/>
<gene>
    <name evidence="4" type="ORF">E1809_20625</name>
</gene>
<comment type="caution">
    <text evidence="4">The sequence shown here is derived from an EMBL/GenBank/DDBJ whole genome shotgun (WGS) entry which is preliminary data.</text>
</comment>
<keyword evidence="1 2" id="KW-0238">DNA-binding</keyword>
<reference evidence="4 5" key="1">
    <citation type="submission" date="2019-03" db="EMBL/GenBank/DDBJ databases">
        <title>Whole genome sequence of Arthrobacter sp JH1-1.</title>
        <authorList>
            <person name="Trinh H.N."/>
        </authorList>
    </citation>
    <scope>NUCLEOTIDE SEQUENCE [LARGE SCALE GENOMIC DNA]</scope>
    <source>
        <strain evidence="4 5">JH1-1</strain>
    </source>
</reference>
<evidence type="ECO:0000313" key="4">
    <source>
        <dbReference type="EMBL" id="TDF91534.1"/>
    </source>
</evidence>
<dbReference type="Gene3D" id="2.40.50.140">
    <property type="entry name" value="Nucleic acid-binding proteins"/>
    <property type="match status" value="1"/>
</dbReference>
<dbReference type="EMBL" id="SMRU01000029">
    <property type="protein sequence ID" value="TDF91534.1"/>
    <property type="molecule type" value="Genomic_DNA"/>
</dbReference>
<evidence type="ECO:0000256" key="2">
    <source>
        <dbReference type="PIRNR" id="PIRNR002070"/>
    </source>
</evidence>